<keyword evidence="1" id="KW-0812">Transmembrane</keyword>
<dbReference type="EMBL" id="SPMZ01000017">
    <property type="protein sequence ID" value="NMQ18955.1"/>
    <property type="molecule type" value="Genomic_DNA"/>
</dbReference>
<keyword evidence="1" id="KW-1133">Transmembrane helix</keyword>
<evidence type="ECO:0000313" key="2">
    <source>
        <dbReference type="EMBL" id="NMQ18955.1"/>
    </source>
</evidence>
<reference evidence="2 3" key="1">
    <citation type="submission" date="2019-03" db="EMBL/GenBank/DDBJ databases">
        <title>Metabolic reconstructions from genomes of highly enriched 'Candidatus Accumulibacter' and 'Candidatus Competibacter' bioreactor populations.</title>
        <authorList>
            <person name="Annavajhala M.K."/>
            <person name="Welles L."/>
            <person name="Abbas B."/>
            <person name="Sorokin D."/>
            <person name="Park H."/>
            <person name="Van Loosdrecht M."/>
            <person name="Chandran K."/>
        </authorList>
    </citation>
    <scope>NUCLEOTIDE SEQUENCE [LARGE SCALE GENOMIC DNA]</scope>
    <source>
        <strain evidence="2 3">SBR_G</strain>
    </source>
</reference>
<gene>
    <name evidence="2" type="ORF">E4P82_06875</name>
</gene>
<accession>A0ABX1THU5</accession>
<dbReference type="RefSeq" id="WP_169248215.1">
    <property type="nucleotide sequence ID" value="NZ_SPMZ01000017.1"/>
</dbReference>
<protein>
    <submittedName>
        <fullName evidence="2">Uncharacterized protein</fullName>
    </submittedName>
</protein>
<evidence type="ECO:0000313" key="3">
    <source>
        <dbReference type="Proteomes" id="UP000760480"/>
    </source>
</evidence>
<evidence type="ECO:0000256" key="1">
    <source>
        <dbReference type="SAM" id="Phobius"/>
    </source>
</evidence>
<name>A0ABX1THU5_9GAMM</name>
<sequence>MTGTWSGLRRLRPYGLWLLAVAGGALASVLVLLLFYRLGGLSIVAPPVVLDGELQVVAGQGQPTPTGLEIRQPGPQGVAVVQAPVQRMVRAALYSHLSWRVRGLEPDRRLHLAWVTLAEPRKSRELTLPPTGPDGIGELDLRAEPHWQGRIAALGLIVPGPFSQPLLLDRLELRPASLTFGDLLRWAWEEWTSFEDWSQRSINYTAGAPLDALFPSVLMVALWVGFGGLLYALLDPPRRWKLTPYAALFLLGWLVLDLRWQWDLRLRLEQTVERFASKNEEERRLAALDGDLYRFLLEVRQRLPERSVRLFIVSADPHGFQAGRARYHLLPHNGYAGFSRVPHAGEARAGDYVLILSPLNGVGYNRGSRALEWQGGRLPAELLYVAAAGALFRVSGG</sequence>
<organism evidence="2 3">
    <name type="scientific">Candidatus Competibacter phosphatis</name>
    <dbReference type="NCBI Taxonomy" id="221280"/>
    <lineage>
        <taxon>Bacteria</taxon>
        <taxon>Pseudomonadati</taxon>
        <taxon>Pseudomonadota</taxon>
        <taxon>Gammaproteobacteria</taxon>
        <taxon>Candidatus Competibacteraceae</taxon>
        <taxon>Candidatus Competibacter</taxon>
    </lineage>
</organism>
<dbReference type="Proteomes" id="UP000760480">
    <property type="component" value="Unassembled WGS sequence"/>
</dbReference>
<feature type="transmembrane region" description="Helical" evidence="1">
    <location>
        <begin position="212"/>
        <end position="234"/>
    </location>
</feature>
<comment type="caution">
    <text evidence="2">The sequence shown here is derived from an EMBL/GenBank/DDBJ whole genome shotgun (WGS) entry which is preliminary data.</text>
</comment>
<feature type="transmembrane region" description="Helical" evidence="1">
    <location>
        <begin position="14"/>
        <end position="36"/>
    </location>
</feature>
<keyword evidence="3" id="KW-1185">Reference proteome</keyword>
<keyword evidence="1" id="KW-0472">Membrane</keyword>
<proteinExistence type="predicted"/>